<dbReference type="AlphaFoldDB" id="A0A1T1H5U6"/>
<dbReference type="RefSeq" id="WP_078188621.1">
    <property type="nucleotide sequence ID" value="NZ_JAMCOZ010000012.1"/>
</dbReference>
<comment type="caution">
    <text evidence="1">The sequence shown here is derived from an EMBL/GenBank/DDBJ whole genome shotgun (WGS) entry which is preliminary data.</text>
</comment>
<dbReference type="Proteomes" id="UP000191160">
    <property type="component" value="Unassembled WGS sequence"/>
</dbReference>
<evidence type="ECO:0000313" key="2">
    <source>
        <dbReference type="Proteomes" id="UP000191160"/>
    </source>
</evidence>
<protein>
    <submittedName>
        <fullName evidence="1">Uncharacterized protein</fullName>
    </submittedName>
</protein>
<evidence type="ECO:0000313" key="1">
    <source>
        <dbReference type="EMBL" id="OOV85214.1"/>
    </source>
</evidence>
<proteinExistence type="predicted"/>
<name>A0A1T1H5U6_9GAMM</name>
<dbReference type="EMBL" id="MVKX01000001">
    <property type="protein sequence ID" value="OOV85214.1"/>
    <property type="molecule type" value="Genomic_DNA"/>
</dbReference>
<sequence length="118" mass="12999">MTGLAINSQSNAFSIATLIYARLRRVSGRVIDALYVVENVEYARFVSNLALETADPELSRLVARLYSELNLHEVAVSAPEESIVSSVQSETAEILMSEPTAEDIFKAQVAHRYIGALR</sequence>
<accession>A0A1T1H5U6</accession>
<reference evidence="1 2" key="1">
    <citation type="submission" date="2017-02" db="EMBL/GenBank/DDBJ databases">
        <title>Acinetobacter sp. ANC 4945, whole genome shotgun sequencing project.</title>
        <authorList>
            <person name="Radolfova-Krizova L."/>
            <person name="Al Atrouni A."/>
            <person name="Nemec A."/>
        </authorList>
    </citation>
    <scope>NUCLEOTIDE SEQUENCE [LARGE SCALE GENOMIC DNA]</scope>
    <source>
        <strain evidence="1 2">ANC 4945</strain>
    </source>
</reference>
<organism evidence="1 2">
    <name type="scientific">Acinetobacter amyesii</name>
    <dbReference type="NCBI Taxonomy" id="2942470"/>
    <lineage>
        <taxon>Bacteria</taxon>
        <taxon>Pseudomonadati</taxon>
        <taxon>Pseudomonadota</taxon>
        <taxon>Gammaproteobacteria</taxon>
        <taxon>Moraxellales</taxon>
        <taxon>Moraxellaceae</taxon>
        <taxon>Acinetobacter</taxon>
    </lineage>
</organism>
<gene>
    <name evidence="1" type="ORF">B1202_00745</name>
</gene>
<keyword evidence="2" id="KW-1185">Reference proteome</keyword>